<evidence type="ECO:0000256" key="1">
    <source>
        <dbReference type="SAM" id="Phobius"/>
    </source>
</evidence>
<organism evidence="3 4">
    <name type="scientific">Butyrivibrio fibrisolvens DSM 3071</name>
    <dbReference type="NCBI Taxonomy" id="1121131"/>
    <lineage>
        <taxon>Bacteria</taxon>
        <taxon>Bacillati</taxon>
        <taxon>Bacillota</taxon>
        <taxon>Clostridia</taxon>
        <taxon>Lachnospirales</taxon>
        <taxon>Lachnospiraceae</taxon>
        <taxon>Butyrivibrio</taxon>
    </lineage>
</organism>
<proteinExistence type="predicted"/>
<dbReference type="STRING" id="1121131.SAMN02745229_03372"/>
<keyword evidence="1" id="KW-1133">Transmembrane helix</keyword>
<dbReference type="InterPro" id="IPR015943">
    <property type="entry name" value="WD40/YVTN_repeat-like_dom_sf"/>
</dbReference>
<dbReference type="SUPFAM" id="SSF50998">
    <property type="entry name" value="Quinoprotein alcohol dehydrogenase-like"/>
    <property type="match status" value="1"/>
</dbReference>
<dbReference type="InterPro" id="IPR000157">
    <property type="entry name" value="TIR_dom"/>
</dbReference>
<keyword evidence="1" id="KW-0472">Membrane</keyword>
<dbReference type="InterPro" id="IPR011047">
    <property type="entry name" value="Quinoprotein_ADH-like_sf"/>
</dbReference>
<keyword evidence="4" id="KW-1185">Reference proteome</keyword>
<accession>A0A1M6CPI0</accession>
<evidence type="ECO:0000313" key="4">
    <source>
        <dbReference type="Proteomes" id="UP000184278"/>
    </source>
</evidence>
<dbReference type="GeneID" id="89511869"/>
<dbReference type="InterPro" id="IPR035897">
    <property type="entry name" value="Toll_tir_struct_dom_sf"/>
</dbReference>
<sequence length="814" mass="92327">MSDLKGFHYDAFISYRHSDIDSFVAQNLHKKLENFKLPKSVLPKVQNGKKKIERIFRDVDELPLSEDLSDPISKALQNSDYLITICTPRYPQSRWCMKEIEVFLQTHPRDHILVVLAEDEPDNSFPEILCYEDVKITDENGQIHVTRREIEPLAADTRGSNKKEMLKAMDIAVIKLCAAMFGLNYDDLKQRHREQKIRRLTAIFGSIGVAVLAFAIFATVMLIKISKQNVIITDQYNELQDSFAQAMAGVSDNLLTDGRRKDAAYAVRNVIPDDGEGKYNVNAVKALYNAMEVYKLSPIYSPSCTYDADSWLYYFGISCDQKYVFVNSGSKVYICDHDSGEVLDIIENDEGDTLSSAFCGNDGVIITDGEDAFYYSIGNKEKTDIELPEYSILYPADDGSMVVANSLDALCGIGSTGDVIFETDLASYFGDAYTSLTGISFEKDYVVCTFWSGEEMEVLFINPSNGEIEDSYTKSSDSEPCAKLSDDTLYTVTSNHDEDTGEWDADIVATNISKDKKIWKLTLEDLELTGGRFFSSDDYLFFQSVSEVMVIDLEEGNLLKRYPYSQMILESWLEDDPDYGPLLYYVLTDGSVFCCNENFQSEQTDTFYTKAPKEKITQATYSGSNLYFVLGYESYAVRYSKEKTPSATAFDEDLDWDQAVDLLPEDVFDDDKYDINFTQVDHVYYSDDKNYIFAIFSDHTAKIYDASTCECVNSFETTLEMADIFRYSDLTGSYIISGSDGGDNKSFILDANMQIICETDFIISEEGNDFIMMSDDIEYYKVPYIDINALIKMSDEYLKDYKPPVSIRDKYGIS</sequence>
<dbReference type="SUPFAM" id="SSF82171">
    <property type="entry name" value="DPP6 N-terminal domain-like"/>
    <property type="match status" value="1"/>
</dbReference>
<dbReference type="AlphaFoldDB" id="A0A1M6CPI0"/>
<dbReference type="Gene3D" id="2.130.10.10">
    <property type="entry name" value="YVTN repeat-like/Quinoprotein amine dehydrogenase"/>
    <property type="match status" value="1"/>
</dbReference>
<evidence type="ECO:0000259" key="2">
    <source>
        <dbReference type="PROSITE" id="PS50104"/>
    </source>
</evidence>
<feature type="transmembrane region" description="Helical" evidence="1">
    <location>
        <begin position="200"/>
        <end position="223"/>
    </location>
</feature>
<name>A0A1M6CPI0_BUTFI</name>
<evidence type="ECO:0000313" key="3">
    <source>
        <dbReference type="EMBL" id="SHI62694.1"/>
    </source>
</evidence>
<dbReference type="SUPFAM" id="SSF52200">
    <property type="entry name" value="Toll/Interleukin receptor TIR domain"/>
    <property type="match status" value="1"/>
</dbReference>
<dbReference type="GO" id="GO:0007165">
    <property type="term" value="P:signal transduction"/>
    <property type="evidence" value="ECO:0007669"/>
    <property type="project" value="InterPro"/>
</dbReference>
<gene>
    <name evidence="3" type="ORF">SAMN02745229_03372</name>
</gene>
<dbReference type="Proteomes" id="UP000184278">
    <property type="component" value="Unassembled WGS sequence"/>
</dbReference>
<dbReference type="Pfam" id="PF13676">
    <property type="entry name" value="TIR_2"/>
    <property type="match status" value="1"/>
</dbReference>
<dbReference type="EMBL" id="FQXK01000035">
    <property type="protein sequence ID" value="SHI62694.1"/>
    <property type="molecule type" value="Genomic_DNA"/>
</dbReference>
<dbReference type="SMART" id="SM00255">
    <property type="entry name" value="TIR"/>
    <property type="match status" value="1"/>
</dbReference>
<keyword evidence="1" id="KW-0812">Transmembrane</keyword>
<dbReference type="PROSITE" id="PS50104">
    <property type="entry name" value="TIR"/>
    <property type="match status" value="1"/>
</dbReference>
<dbReference type="RefSeq" id="WP_167562754.1">
    <property type="nucleotide sequence ID" value="NZ_FQXK01000035.1"/>
</dbReference>
<dbReference type="Gene3D" id="3.40.50.10140">
    <property type="entry name" value="Toll/interleukin-1 receptor homology (TIR) domain"/>
    <property type="match status" value="1"/>
</dbReference>
<reference evidence="4" key="1">
    <citation type="submission" date="2016-11" db="EMBL/GenBank/DDBJ databases">
        <authorList>
            <person name="Varghese N."/>
            <person name="Submissions S."/>
        </authorList>
    </citation>
    <scope>NUCLEOTIDE SEQUENCE [LARGE SCALE GENOMIC DNA]</scope>
    <source>
        <strain evidence="4">DSM 3071</strain>
    </source>
</reference>
<protein>
    <submittedName>
        <fullName evidence="3">MTH538 TIR-like domain</fullName>
    </submittedName>
</protein>
<feature type="domain" description="TIR" evidence="2">
    <location>
        <begin position="7"/>
        <end position="149"/>
    </location>
</feature>